<reference evidence="6 7" key="1">
    <citation type="submission" date="2021-06" db="EMBL/GenBank/DDBJ databases">
        <title>Caerostris extrusa draft genome.</title>
        <authorList>
            <person name="Kono N."/>
            <person name="Arakawa K."/>
        </authorList>
    </citation>
    <scope>NUCLEOTIDE SEQUENCE [LARGE SCALE GENOMIC DNA]</scope>
</reference>
<proteinExistence type="inferred from homology"/>
<sequence length="103" mass="11329">MQTDHFSQLLESKRHCAISDVGTLFQIAIFLLACLVCCCSVTLRDQKLCGDELPATVNLLCKGQFDTKAAFTESKFSQALAERCCSSPCDTETLLSFCDHLAE</sequence>
<dbReference type="SUPFAM" id="SSF56994">
    <property type="entry name" value="Insulin-like"/>
    <property type="match status" value="1"/>
</dbReference>
<dbReference type="GO" id="GO:0005576">
    <property type="term" value="C:extracellular region"/>
    <property type="evidence" value="ECO:0007669"/>
    <property type="project" value="InterPro"/>
</dbReference>
<evidence type="ECO:0000313" key="6">
    <source>
        <dbReference type="EMBL" id="GIX69909.1"/>
    </source>
</evidence>
<evidence type="ECO:0000256" key="1">
    <source>
        <dbReference type="ARBA" id="ARBA00009034"/>
    </source>
</evidence>
<evidence type="ECO:0000256" key="4">
    <source>
        <dbReference type="SAM" id="Phobius"/>
    </source>
</evidence>
<feature type="domain" description="Insulin-like" evidence="5">
    <location>
        <begin position="46"/>
        <end position="98"/>
    </location>
</feature>
<dbReference type="Proteomes" id="UP001054945">
    <property type="component" value="Unassembled WGS sequence"/>
</dbReference>
<keyword evidence="4" id="KW-0812">Transmembrane</keyword>
<feature type="transmembrane region" description="Helical" evidence="4">
    <location>
        <begin position="21"/>
        <end position="43"/>
    </location>
</feature>
<dbReference type="SMART" id="SM00078">
    <property type="entry name" value="IlGF"/>
    <property type="match status" value="1"/>
</dbReference>
<evidence type="ECO:0000256" key="2">
    <source>
        <dbReference type="ARBA" id="ARBA00022685"/>
    </source>
</evidence>
<name>A0AAV4MBZ3_CAEEX</name>
<evidence type="ECO:0000313" key="7">
    <source>
        <dbReference type="Proteomes" id="UP001054945"/>
    </source>
</evidence>
<keyword evidence="7" id="KW-1185">Reference proteome</keyword>
<keyword evidence="4" id="KW-0472">Membrane</keyword>
<protein>
    <submittedName>
        <fullName evidence="6">IlGF domain-containing protein</fullName>
    </submittedName>
</protein>
<dbReference type="Gene3D" id="1.10.100.10">
    <property type="entry name" value="Insulin-like"/>
    <property type="match status" value="1"/>
</dbReference>
<dbReference type="GO" id="GO:0005179">
    <property type="term" value="F:hormone activity"/>
    <property type="evidence" value="ECO:0007669"/>
    <property type="project" value="InterPro"/>
</dbReference>
<dbReference type="AlphaFoldDB" id="A0AAV4MBZ3"/>
<dbReference type="InterPro" id="IPR036438">
    <property type="entry name" value="Insulin-like_sf"/>
</dbReference>
<dbReference type="PROSITE" id="PS00262">
    <property type="entry name" value="INSULIN"/>
    <property type="match status" value="1"/>
</dbReference>
<accession>A0AAV4MBZ3</accession>
<keyword evidence="2" id="KW-0165">Cleavage on pair of basic residues</keyword>
<comment type="caution">
    <text evidence="6">The sequence shown here is derived from an EMBL/GenBank/DDBJ whole genome shotgun (WGS) entry which is preliminary data.</text>
</comment>
<keyword evidence="3" id="KW-0732">Signal</keyword>
<dbReference type="InterPro" id="IPR016179">
    <property type="entry name" value="Insulin-like"/>
</dbReference>
<organism evidence="6 7">
    <name type="scientific">Caerostris extrusa</name>
    <name type="common">Bark spider</name>
    <name type="synonym">Caerostris bankana</name>
    <dbReference type="NCBI Taxonomy" id="172846"/>
    <lineage>
        <taxon>Eukaryota</taxon>
        <taxon>Metazoa</taxon>
        <taxon>Ecdysozoa</taxon>
        <taxon>Arthropoda</taxon>
        <taxon>Chelicerata</taxon>
        <taxon>Arachnida</taxon>
        <taxon>Araneae</taxon>
        <taxon>Araneomorphae</taxon>
        <taxon>Entelegynae</taxon>
        <taxon>Araneoidea</taxon>
        <taxon>Araneidae</taxon>
        <taxon>Caerostris</taxon>
    </lineage>
</organism>
<dbReference type="EMBL" id="BPLR01002094">
    <property type="protein sequence ID" value="GIX69909.1"/>
    <property type="molecule type" value="Genomic_DNA"/>
</dbReference>
<evidence type="ECO:0000256" key="3">
    <source>
        <dbReference type="ARBA" id="ARBA00022729"/>
    </source>
</evidence>
<comment type="similarity">
    <text evidence="1">Belongs to the insulin family.</text>
</comment>
<gene>
    <name evidence="6" type="primary">AVEN_230218_1</name>
    <name evidence="6" type="ORF">CEXT_58211</name>
</gene>
<dbReference type="InterPro" id="IPR022353">
    <property type="entry name" value="Insulin_CS"/>
</dbReference>
<evidence type="ECO:0000259" key="5">
    <source>
        <dbReference type="SMART" id="SM00078"/>
    </source>
</evidence>
<keyword evidence="4" id="KW-1133">Transmembrane helix</keyword>